<evidence type="ECO:0000313" key="1">
    <source>
        <dbReference type="EMBL" id="GFX87291.1"/>
    </source>
</evidence>
<proteinExistence type="predicted"/>
<organism evidence="1 2">
    <name type="scientific">Trichonephila clavipes</name>
    <name type="common">Golden silk orbweaver</name>
    <name type="synonym">Nephila clavipes</name>
    <dbReference type="NCBI Taxonomy" id="2585209"/>
    <lineage>
        <taxon>Eukaryota</taxon>
        <taxon>Metazoa</taxon>
        <taxon>Ecdysozoa</taxon>
        <taxon>Arthropoda</taxon>
        <taxon>Chelicerata</taxon>
        <taxon>Arachnida</taxon>
        <taxon>Araneae</taxon>
        <taxon>Araneomorphae</taxon>
        <taxon>Entelegynae</taxon>
        <taxon>Araneoidea</taxon>
        <taxon>Nephilidae</taxon>
        <taxon>Trichonephila</taxon>
    </lineage>
</organism>
<comment type="caution">
    <text evidence="1">The sequence shown here is derived from an EMBL/GenBank/DDBJ whole genome shotgun (WGS) entry which is preliminary data.</text>
</comment>
<dbReference type="Proteomes" id="UP000887159">
    <property type="component" value="Unassembled WGS sequence"/>
</dbReference>
<sequence length="84" mass="9484">MWNDAPITNQGLLIRGFRRNAIPNPREKLHLPLLEPLDLLNRVSNVCSKNVHGCADLCAGAPSCWYHMRNKSRKETSSSKKSAR</sequence>
<accession>A0A8X6R8P8</accession>
<protein>
    <submittedName>
        <fullName evidence="1">Uncharacterized protein</fullName>
    </submittedName>
</protein>
<reference evidence="1" key="1">
    <citation type="submission" date="2020-08" db="EMBL/GenBank/DDBJ databases">
        <title>Multicomponent nature underlies the extraordinary mechanical properties of spider dragline silk.</title>
        <authorList>
            <person name="Kono N."/>
            <person name="Nakamura H."/>
            <person name="Mori M."/>
            <person name="Yoshida Y."/>
            <person name="Ohtoshi R."/>
            <person name="Malay A.D."/>
            <person name="Moran D.A.P."/>
            <person name="Tomita M."/>
            <person name="Numata K."/>
            <person name="Arakawa K."/>
        </authorList>
    </citation>
    <scope>NUCLEOTIDE SEQUENCE</scope>
</reference>
<evidence type="ECO:0000313" key="2">
    <source>
        <dbReference type="Proteomes" id="UP000887159"/>
    </source>
</evidence>
<dbReference type="EMBL" id="BMAU01021032">
    <property type="protein sequence ID" value="GFX87291.1"/>
    <property type="molecule type" value="Genomic_DNA"/>
</dbReference>
<keyword evidence="2" id="KW-1185">Reference proteome</keyword>
<dbReference type="AlphaFoldDB" id="A0A8X6R8P8"/>
<gene>
    <name evidence="1" type="ORF">TNCV_3820211</name>
</gene>
<name>A0A8X6R8P8_TRICX</name>